<evidence type="ECO:0000259" key="2">
    <source>
        <dbReference type="Pfam" id="PF00248"/>
    </source>
</evidence>
<evidence type="ECO:0000313" key="3">
    <source>
        <dbReference type="EMBL" id="PRE42294.1"/>
    </source>
</evidence>
<dbReference type="PANTHER" id="PTHR43625:SF40">
    <property type="entry name" value="ALDO-KETO REDUCTASE YAKC [NADP(+)]"/>
    <property type="match status" value="1"/>
</dbReference>
<name>A0AB37ANA4_9BURK</name>
<dbReference type="InterPro" id="IPR036812">
    <property type="entry name" value="NAD(P)_OxRdtase_dom_sf"/>
</dbReference>
<dbReference type="GO" id="GO:0005737">
    <property type="term" value="C:cytoplasm"/>
    <property type="evidence" value="ECO:0007669"/>
    <property type="project" value="TreeGrafter"/>
</dbReference>
<dbReference type="PANTHER" id="PTHR43625">
    <property type="entry name" value="AFLATOXIN B1 ALDEHYDE REDUCTASE"/>
    <property type="match status" value="1"/>
</dbReference>
<dbReference type="Proteomes" id="UP000237811">
    <property type="component" value="Unassembled WGS sequence"/>
</dbReference>
<dbReference type="AlphaFoldDB" id="A0AB37ANA4"/>
<dbReference type="InterPro" id="IPR023210">
    <property type="entry name" value="NADP_OxRdtase_dom"/>
</dbReference>
<keyword evidence="1" id="KW-0560">Oxidoreductase</keyword>
<dbReference type="Gene3D" id="3.20.20.100">
    <property type="entry name" value="NADP-dependent oxidoreductase domain"/>
    <property type="match status" value="1"/>
</dbReference>
<dbReference type="SUPFAM" id="SSF51430">
    <property type="entry name" value="NAD(P)-linked oxidoreductase"/>
    <property type="match status" value="1"/>
</dbReference>
<protein>
    <recommendedName>
        <fullName evidence="2">NADP-dependent oxidoreductase domain-containing protein</fullName>
    </recommendedName>
</protein>
<evidence type="ECO:0000256" key="1">
    <source>
        <dbReference type="ARBA" id="ARBA00023002"/>
    </source>
</evidence>
<dbReference type="GO" id="GO:0016491">
    <property type="term" value="F:oxidoreductase activity"/>
    <property type="evidence" value="ECO:0007669"/>
    <property type="project" value="UniProtKB-KW"/>
</dbReference>
<reference evidence="3 4" key="1">
    <citation type="submission" date="2018-03" db="EMBL/GenBank/DDBJ databases">
        <authorList>
            <person name="Nguyen K."/>
            <person name="Fouts D."/>
            <person name="Sutton G."/>
        </authorList>
    </citation>
    <scope>NUCLEOTIDE SEQUENCE [LARGE SCALE GENOMIC DNA]</scope>
    <source>
        <strain evidence="3 4">AU14328</strain>
    </source>
</reference>
<dbReference type="EMBL" id="PVFR01000076">
    <property type="protein sequence ID" value="PRE42294.1"/>
    <property type="molecule type" value="Genomic_DNA"/>
</dbReference>
<feature type="domain" description="NADP-dependent oxidoreductase" evidence="2">
    <location>
        <begin position="13"/>
        <end position="122"/>
    </location>
</feature>
<accession>A0AB37ANA4</accession>
<comment type="caution">
    <text evidence="3">The sequence shown here is derived from an EMBL/GenBank/DDBJ whole genome shotgun (WGS) entry which is preliminary data.</text>
</comment>
<organism evidence="3 4">
    <name type="scientific">Burkholderia multivorans</name>
    <dbReference type="NCBI Taxonomy" id="87883"/>
    <lineage>
        <taxon>Bacteria</taxon>
        <taxon>Pseudomonadati</taxon>
        <taxon>Pseudomonadota</taxon>
        <taxon>Betaproteobacteria</taxon>
        <taxon>Burkholderiales</taxon>
        <taxon>Burkholderiaceae</taxon>
        <taxon>Burkholderia</taxon>
        <taxon>Burkholderia cepacia complex</taxon>
    </lineage>
</organism>
<proteinExistence type="predicted"/>
<dbReference type="Pfam" id="PF00248">
    <property type="entry name" value="Aldo_ket_red"/>
    <property type="match status" value="1"/>
</dbReference>
<gene>
    <name evidence="3" type="ORF">C6P99_24800</name>
</gene>
<evidence type="ECO:0000313" key="4">
    <source>
        <dbReference type="Proteomes" id="UP000237811"/>
    </source>
</evidence>
<sequence>MATGTRRFSPRRELGIGITAYGVLGRGLLTSSKGSGEGDFRNILLRRCQGENLTRSERLAAALAMVAQSEGFTAAQAAIAWVVSRGSDIVPLVGVRTVERLAEALASPLQLSQEALSAIEKAVPEEAVAGERFMVTH</sequence>
<dbReference type="InterPro" id="IPR050791">
    <property type="entry name" value="Aldo-Keto_reductase"/>
</dbReference>